<evidence type="ECO:0000313" key="9">
    <source>
        <dbReference type="Proteomes" id="UP001372338"/>
    </source>
</evidence>
<sequence length="184" mass="20898">MALFAQQQLLDDLESLGPNEHELMREAAEYTFDILGHLGVNYEQFYEHVCDYIDLALSVAEMDKSCNTEMKFNQALFHWVLSSELPSSKPVPPLRTSSKRSRAAEFHNLSEKRRRSRINEKMKALQNLIPNSNKPYGKSSLKAIEKAIVNSDVGMTPNNDGEVIRLSVSQLTSDRRKELSKIVA</sequence>
<dbReference type="InterPro" id="IPR031066">
    <property type="entry name" value="bHLH_ALC-like_plant"/>
</dbReference>
<dbReference type="GO" id="GO:0003677">
    <property type="term" value="F:DNA binding"/>
    <property type="evidence" value="ECO:0007669"/>
    <property type="project" value="UniProtKB-KW"/>
</dbReference>
<dbReference type="InterPro" id="IPR036638">
    <property type="entry name" value="HLH_DNA-bd_sf"/>
</dbReference>
<dbReference type="InterPro" id="IPR011598">
    <property type="entry name" value="bHLH_dom"/>
</dbReference>
<dbReference type="GO" id="GO:0046983">
    <property type="term" value="F:protein dimerization activity"/>
    <property type="evidence" value="ECO:0007669"/>
    <property type="project" value="InterPro"/>
</dbReference>
<keyword evidence="4" id="KW-0804">Transcription</keyword>
<keyword evidence="2" id="KW-0805">Transcription regulation</keyword>
<evidence type="ECO:0000256" key="4">
    <source>
        <dbReference type="ARBA" id="ARBA00023163"/>
    </source>
</evidence>
<protein>
    <recommendedName>
        <fullName evidence="7">BHLH domain-containing protein</fullName>
    </recommendedName>
</protein>
<dbReference type="Gene3D" id="4.10.280.10">
    <property type="entry name" value="Helix-loop-helix DNA-binding domain"/>
    <property type="match status" value="1"/>
</dbReference>
<evidence type="ECO:0000256" key="2">
    <source>
        <dbReference type="ARBA" id="ARBA00023015"/>
    </source>
</evidence>
<dbReference type="AlphaFoldDB" id="A0AAN9E8H9"/>
<feature type="domain" description="BHLH" evidence="7">
    <location>
        <begin position="102"/>
        <end position="174"/>
    </location>
</feature>
<feature type="region of interest" description="Disordered" evidence="6">
    <location>
        <begin position="90"/>
        <end position="113"/>
    </location>
</feature>
<evidence type="ECO:0000259" key="7">
    <source>
        <dbReference type="PROSITE" id="PS50888"/>
    </source>
</evidence>
<keyword evidence="3" id="KW-0238">DNA-binding</keyword>
<dbReference type="PANTHER" id="PTHR45855">
    <property type="entry name" value="TRANSCRIPTION FACTOR PIF1-RELATED"/>
    <property type="match status" value="1"/>
</dbReference>
<comment type="caution">
    <text evidence="8">The sequence shown here is derived from an EMBL/GenBank/DDBJ whole genome shotgun (WGS) entry which is preliminary data.</text>
</comment>
<dbReference type="PANTHER" id="PTHR45855:SF72">
    <property type="entry name" value="HELIX LOOP HELIX DNA-BINDING DOMAIN PROTEIN"/>
    <property type="match status" value="1"/>
</dbReference>
<feature type="compositionally biased region" description="Basic and acidic residues" evidence="6">
    <location>
        <begin position="102"/>
        <end position="113"/>
    </location>
</feature>
<dbReference type="GO" id="GO:0005634">
    <property type="term" value="C:nucleus"/>
    <property type="evidence" value="ECO:0007669"/>
    <property type="project" value="UniProtKB-SubCell"/>
</dbReference>
<evidence type="ECO:0000256" key="5">
    <source>
        <dbReference type="ARBA" id="ARBA00023242"/>
    </source>
</evidence>
<dbReference type="SUPFAM" id="SSF47459">
    <property type="entry name" value="HLH, helix-loop-helix DNA-binding domain"/>
    <property type="match status" value="1"/>
</dbReference>
<evidence type="ECO:0000256" key="3">
    <source>
        <dbReference type="ARBA" id="ARBA00023125"/>
    </source>
</evidence>
<reference evidence="8 9" key="1">
    <citation type="submission" date="2024-01" db="EMBL/GenBank/DDBJ databases">
        <title>The genomes of 5 underutilized Papilionoideae crops provide insights into root nodulation and disease resistanc.</title>
        <authorList>
            <person name="Yuan L."/>
        </authorList>
    </citation>
    <scope>NUCLEOTIDE SEQUENCE [LARGE SCALE GENOMIC DNA]</scope>
    <source>
        <strain evidence="8">ZHUSHIDOU_FW_LH</strain>
        <tissue evidence="8">Leaf</tissue>
    </source>
</reference>
<dbReference type="InterPro" id="IPR036191">
    <property type="entry name" value="RRF_sf"/>
</dbReference>
<comment type="subcellular location">
    <subcellularLocation>
        <location evidence="1">Nucleus</location>
    </subcellularLocation>
</comment>
<keyword evidence="5" id="KW-0539">Nucleus</keyword>
<dbReference type="Pfam" id="PF01765">
    <property type="entry name" value="RRF"/>
    <property type="match status" value="1"/>
</dbReference>
<accession>A0AAN9E8H9</accession>
<evidence type="ECO:0000256" key="6">
    <source>
        <dbReference type="SAM" id="MobiDB-lite"/>
    </source>
</evidence>
<name>A0AAN9E8H9_CROPI</name>
<dbReference type="SUPFAM" id="SSF55194">
    <property type="entry name" value="Ribosome recycling factor, RRF"/>
    <property type="match status" value="1"/>
</dbReference>
<dbReference type="EMBL" id="JAYWIO010000008">
    <property type="protein sequence ID" value="KAK7245545.1"/>
    <property type="molecule type" value="Genomic_DNA"/>
</dbReference>
<dbReference type="PROSITE" id="PS50888">
    <property type="entry name" value="BHLH"/>
    <property type="match status" value="1"/>
</dbReference>
<proteinExistence type="predicted"/>
<evidence type="ECO:0000256" key="1">
    <source>
        <dbReference type="ARBA" id="ARBA00004123"/>
    </source>
</evidence>
<dbReference type="InterPro" id="IPR023584">
    <property type="entry name" value="Ribosome_recyc_fac_dom"/>
</dbReference>
<dbReference type="Proteomes" id="UP001372338">
    <property type="component" value="Unassembled WGS sequence"/>
</dbReference>
<gene>
    <name evidence="8" type="ORF">RIF29_40392</name>
</gene>
<keyword evidence="9" id="KW-1185">Reference proteome</keyword>
<organism evidence="8 9">
    <name type="scientific">Crotalaria pallida</name>
    <name type="common">Smooth rattlebox</name>
    <name type="synonym">Crotalaria striata</name>
    <dbReference type="NCBI Taxonomy" id="3830"/>
    <lineage>
        <taxon>Eukaryota</taxon>
        <taxon>Viridiplantae</taxon>
        <taxon>Streptophyta</taxon>
        <taxon>Embryophyta</taxon>
        <taxon>Tracheophyta</taxon>
        <taxon>Spermatophyta</taxon>
        <taxon>Magnoliopsida</taxon>
        <taxon>eudicotyledons</taxon>
        <taxon>Gunneridae</taxon>
        <taxon>Pentapetalae</taxon>
        <taxon>rosids</taxon>
        <taxon>fabids</taxon>
        <taxon>Fabales</taxon>
        <taxon>Fabaceae</taxon>
        <taxon>Papilionoideae</taxon>
        <taxon>50 kb inversion clade</taxon>
        <taxon>genistoids sensu lato</taxon>
        <taxon>core genistoids</taxon>
        <taxon>Crotalarieae</taxon>
        <taxon>Crotalaria</taxon>
    </lineage>
</organism>
<evidence type="ECO:0000313" key="8">
    <source>
        <dbReference type="EMBL" id="KAK7245545.1"/>
    </source>
</evidence>